<dbReference type="SMART" id="SM00360">
    <property type="entry name" value="RRM"/>
    <property type="match status" value="1"/>
</dbReference>
<accession>A0ABR1FBP6</accession>
<dbReference type="InterPro" id="IPR034356">
    <property type="entry name" value="Slt11_RRM"/>
</dbReference>
<comment type="function">
    <text evidence="9">Involved in pre-mRNA splicing. Facilitates the cooperative formation of U2/U6 helix II in association with stem II in the spliceosome. Binds to RNA.</text>
</comment>
<evidence type="ECO:0000256" key="2">
    <source>
        <dbReference type="ARBA" id="ARBA00007781"/>
    </source>
</evidence>
<dbReference type="InterPro" id="IPR035979">
    <property type="entry name" value="RBD_domain_sf"/>
</dbReference>
<evidence type="ECO:0000259" key="12">
    <source>
        <dbReference type="PROSITE" id="PS50102"/>
    </source>
</evidence>
<keyword evidence="8" id="KW-0539">Nucleus</keyword>
<keyword evidence="14" id="KW-1185">Reference proteome</keyword>
<dbReference type="InterPro" id="IPR048995">
    <property type="entry name" value="STL11/RBM22-like_N"/>
</dbReference>
<evidence type="ECO:0000256" key="7">
    <source>
        <dbReference type="ARBA" id="ARBA00023187"/>
    </source>
</evidence>
<keyword evidence="7" id="KW-0508">mRNA splicing</keyword>
<dbReference type="GeneID" id="90036108"/>
<dbReference type="Proteomes" id="UP001498771">
    <property type="component" value="Unassembled WGS sequence"/>
</dbReference>
<keyword evidence="5" id="KW-0747">Spliceosome</keyword>
<evidence type="ECO:0000256" key="6">
    <source>
        <dbReference type="ARBA" id="ARBA00022884"/>
    </source>
</evidence>
<dbReference type="Pfam" id="PF21369">
    <property type="entry name" value="STL11_N"/>
    <property type="match status" value="1"/>
</dbReference>
<evidence type="ECO:0000256" key="9">
    <source>
        <dbReference type="ARBA" id="ARBA00025609"/>
    </source>
</evidence>
<feature type="compositionally biased region" description="Basic and acidic residues" evidence="11">
    <location>
        <begin position="344"/>
        <end position="354"/>
    </location>
</feature>
<evidence type="ECO:0000256" key="8">
    <source>
        <dbReference type="ARBA" id="ARBA00023242"/>
    </source>
</evidence>
<dbReference type="InterPro" id="IPR012677">
    <property type="entry name" value="Nucleotide-bd_a/b_plait_sf"/>
</dbReference>
<comment type="caution">
    <text evidence="13">The sequence shown here is derived from an EMBL/GenBank/DDBJ whole genome shotgun (WGS) entry which is preliminary data.</text>
</comment>
<dbReference type="Gene3D" id="3.30.70.330">
    <property type="match status" value="1"/>
</dbReference>
<dbReference type="EMBL" id="JBBJBU010000001">
    <property type="protein sequence ID" value="KAK7207277.1"/>
    <property type="molecule type" value="Genomic_DNA"/>
</dbReference>
<reference evidence="13 14" key="1">
    <citation type="submission" date="2024-03" db="EMBL/GenBank/DDBJ databases">
        <title>Genome-scale model development and genomic sequencing of the oleaginous clade Lipomyces.</title>
        <authorList>
            <consortium name="Lawrence Berkeley National Laboratory"/>
            <person name="Czajka J.J."/>
            <person name="Han Y."/>
            <person name="Kim J."/>
            <person name="Mondo S.J."/>
            <person name="Hofstad B.A."/>
            <person name="Robles A."/>
            <person name="Haridas S."/>
            <person name="Riley R."/>
            <person name="LaButti K."/>
            <person name="Pangilinan J."/>
            <person name="Andreopoulos W."/>
            <person name="Lipzen A."/>
            <person name="Yan J."/>
            <person name="Wang M."/>
            <person name="Ng V."/>
            <person name="Grigoriev I.V."/>
            <person name="Spatafora J.W."/>
            <person name="Magnuson J.K."/>
            <person name="Baker S.E."/>
            <person name="Pomraning K.R."/>
        </authorList>
    </citation>
    <scope>NUCLEOTIDE SEQUENCE [LARGE SCALE GENOMIC DNA]</scope>
    <source>
        <strain evidence="13 14">Phaff 52-87</strain>
    </source>
</reference>
<dbReference type="CDD" id="cd12265">
    <property type="entry name" value="RRM_SLT11"/>
    <property type="match status" value="1"/>
</dbReference>
<evidence type="ECO:0000313" key="14">
    <source>
        <dbReference type="Proteomes" id="UP001498771"/>
    </source>
</evidence>
<evidence type="ECO:0000256" key="3">
    <source>
        <dbReference type="ARBA" id="ARBA00019060"/>
    </source>
</evidence>
<evidence type="ECO:0000256" key="1">
    <source>
        <dbReference type="ARBA" id="ARBA00004123"/>
    </source>
</evidence>
<dbReference type="PANTHER" id="PTHR14089:SF6">
    <property type="entry name" value="PRE-MRNA-SPLICING FACTOR RBM22"/>
    <property type="match status" value="1"/>
</dbReference>
<evidence type="ECO:0000256" key="5">
    <source>
        <dbReference type="ARBA" id="ARBA00022728"/>
    </source>
</evidence>
<dbReference type="InterPro" id="IPR039171">
    <property type="entry name" value="Cwc2/Slt11"/>
</dbReference>
<sequence>MSAVKSDINKSTWEDTDIPSVCERCLGPNPYTLMTRERHGEQCKICTRPFTVFRWRPEDAGGRYKKSTICNTCARQKNCCQSCMLDLSFGLPIAIRDAALKMVGAGGAAGSMALTTSEPQNIISKQFVAQNIEARLKEQGDEAELYAAQGQAEEAGKKLLQQLANAQPYNAYSNVEKYADQTSRRNNKHPLGVSKSKAADISKIVAKLPPGQPLTNPKDPKIMSLFLTGVEDSLPEYELRNYFTQFGPLKSLVCSHRSRCAFVNYNTREAAEKAAAATGSTLVLKGFPLRVTWGRPRPIGDEEHGLQNAKLAAANKRKMLAEARAAIAKEKEESGFNGERKRRAIEGKQTHDELDIALPPGQASVTYASQREDFEA</sequence>
<dbReference type="RefSeq" id="XP_064770310.1">
    <property type="nucleotide sequence ID" value="XM_064910596.1"/>
</dbReference>
<name>A0ABR1FBP6_9ASCO</name>
<feature type="domain" description="RRM" evidence="12">
    <location>
        <begin position="223"/>
        <end position="296"/>
    </location>
</feature>
<keyword evidence="4" id="KW-0507">mRNA processing</keyword>
<evidence type="ECO:0000256" key="4">
    <source>
        <dbReference type="ARBA" id="ARBA00022664"/>
    </source>
</evidence>
<evidence type="ECO:0000313" key="13">
    <source>
        <dbReference type="EMBL" id="KAK7207277.1"/>
    </source>
</evidence>
<dbReference type="Pfam" id="PF00076">
    <property type="entry name" value="RRM_1"/>
    <property type="match status" value="1"/>
</dbReference>
<dbReference type="PANTHER" id="PTHR14089">
    <property type="entry name" value="PRE-MRNA-SPLICING FACTOR RBM22"/>
    <property type="match status" value="1"/>
</dbReference>
<organism evidence="13 14">
    <name type="scientific">Myxozyma melibiosi</name>
    <dbReference type="NCBI Taxonomy" id="54550"/>
    <lineage>
        <taxon>Eukaryota</taxon>
        <taxon>Fungi</taxon>
        <taxon>Dikarya</taxon>
        <taxon>Ascomycota</taxon>
        <taxon>Saccharomycotina</taxon>
        <taxon>Lipomycetes</taxon>
        <taxon>Lipomycetales</taxon>
        <taxon>Lipomycetaceae</taxon>
        <taxon>Myxozyma</taxon>
    </lineage>
</organism>
<feature type="region of interest" description="Disordered" evidence="11">
    <location>
        <begin position="331"/>
        <end position="376"/>
    </location>
</feature>
<comment type="subcellular location">
    <subcellularLocation>
        <location evidence="1">Nucleus</location>
    </subcellularLocation>
</comment>
<dbReference type="SUPFAM" id="SSF54928">
    <property type="entry name" value="RNA-binding domain, RBD"/>
    <property type="match status" value="1"/>
</dbReference>
<protein>
    <recommendedName>
        <fullName evidence="3">Pre-mRNA-splicing factor SLT11</fullName>
    </recommendedName>
</protein>
<evidence type="ECO:0000256" key="11">
    <source>
        <dbReference type="SAM" id="MobiDB-lite"/>
    </source>
</evidence>
<evidence type="ECO:0000256" key="10">
    <source>
        <dbReference type="PROSITE-ProRule" id="PRU00176"/>
    </source>
</evidence>
<gene>
    <name evidence="13" type="ORF">BZA70DRAFT_243524</name>
</gene>
<dbReference type="PROSITE" id="PS50102">
    <property type="entry name" value="RRM"/>
    <property type="match status" value="1"/>
</dbReference>
<proteinExistence type="inferred from homology"/>
<comment type="similarity">
    <text evidence="2">Belongs to the SLT11 family.</text>
</comment>
<dbReference type="InterPro" id="IPR000504">
    <property type="entry name" value="RRM_dom"/>
</dbReference>
<keyword evidence="6 10" id="KW-0694">RNA-binding</keyword>